<evidence type="ECO:0000256" key="15">
    <source>
        <dbReference type="PIRNR" id="PIRNR004491"/>
    </source>
</evidence>
<evidence type="ECO:0000256" key="11">
    <source>
        <dbReference type="ARBA" id="ARBA00022840"/>
    </source>
</evidence>
<dbReference type="GO" id="GO:0009398">
    <property type="term" value="P:FMN biosynthetic process"/>
    <property type="evidence" value="ECO:0007669"/>
    <property type="project" value="UniProtKB-UniRule"/>
</dbReference>
<comment type="catalytic activity">
    <reaction evidence="13 15">
        <text>riboflavin + ATP = FMN + ADP + H(+)</text>
        <dbReference type="Rhea" id="RHEA:14357"/>
        <dbReference type="ChEBI" id="CHEBI:15378"/>
        <dbReference type="ChEBI" id="CHEBI:30616"/>
        <dbReference type="ChEBI" id="CHEBI:57986"/>
        <dbReference type="ChEBI" id="CHEBI:58210"/>
        <dbReference type="ChEBI" id="CHEBI:456216"/>
        <dbReference type="EC" id="2.7.1.26"/>
    </reaction>
</comment>
<gene>
    <name evidence="17" type="ORF">ES711_06620</name>
</gene>
<evidence type="ECO:0000256" key="9">
    <source>
        <dbReference type="ARBA" id="ARBA00022777"/>
    </source>
</evidence>
<keyword evidence="10 15" id="KW-0274">FAD</keyword>
<dbReference type="AlphaFoldDB" id="A0A5C7AM91"/>
<comment type="similarity">
    <text evidence="15">Belongs to the ribF family.</text>
</comment>
<organism evidence="17 18">
    <name type="scientific">Gelidibacter salicanalis</name>
    <dbReference type="NCBI Taxonomy" id="291193"/>
    <lineage>
        <taxon>Bacteria</taxon>
        <taxon>Pseudomonadati</taxon>
        <taxon>Bacteroidota</taxon>
        <taxon>Flavobacteriia</taxon>
        <taxon>Flavobacteriales</taxon>
        <taxon>Flavobacteriaceae</taxon>
        <taxon>Gelidibacter</taxon>
    </lineage>
</organism>
<dbReference type="NCBIfam" id="NF004162">
    <property type="entry name" value="PRK05627.1-5"/>
    <property type="match status" value="1"/>
</dbReference>
<dbReference type="InterPro" id="IPR004821">
    <property type="entry name" value="Cyt_trans-like"/>
</dbReference>
<evidence type="ECO:0000256" key="8">
    <source>
        <dbReference type="ARBA" id="ARBA00022741"/>
    </source>
</evidence>
<reference evidence="17 18" key="1">
    <citation type="submission" date="2019-08" db="EMBL/GenBank/DDBJ databases">
        <title>Genome sequence of Gelidibacter salicanalis IC162T.</title>
        <authorList>
            <person name="Bowman J.P."/>
        </authorList>
    </citation>
    <scope>NUCLEOTIDE SEQUENCE [LARGE SCALE GENOMIC DNA]</scope>
    <source>
        <strain evidence="17 18">IC162</strain>
    </source>
</reference>
<dbReference type="GO" id="GO:0009231">
    <property type="term" value="P:riboflavin biosynthetic process"/>
    <property type="evidence" value="ECO:0007669"/>
    <property type="project" value="InterPro"/>
</dbReference>
<dbReference type="GO" id="GO:0008531">
    <property type="term" value="F:riboflavin kinase activity"/>
    <property type="evidence" value="ECO:0007669"/>
    <property type="project" value="UniProtKB-UniRule"/>
</dbReference>
<keyword evidence="11 15" id="KW-0067">ATP-binding</keyword>
<comment type="caution">
    <text evidence="17">The sequence shown here is derived from an EMBL/GenBank/DDBJ whole genome shotgun (WGS) entry which is preliminary data.</text>
</comment>
<evidence type="ECO:0000256" key="6">
    <source>
        <dbReference type="ARBA" id="ARBA00022679"/>
    </source>
</evidence>
<keyword evidence="9 15" id="KW-0418">Kinase</keyword>
<dbReference type="InterPro" id="IPR015864">
    <property type="entry name" value="FAD_synthase"/>
</dbReference>
<comment type="pathway">
    <text evidence="3 15">Cofactor biosynthesis; FMN biosynthesis; FMN from riboflavin (ATP route): step 1/1.</text>
</comment>
<dbReference type="EC" id="2.7.1.26" evidence="15"/>
<dbReference type="NCBIfam" id="TIGR00125">
    <property type="entry name" value="cyt_tran_rel"/>
    <property type="match status" value="1"/>
</dbReference>
<dbReference type="Pfam" id="PF01687">
    <property type="entry name" value="Flavokinase"/>
    <property type="match status" value="1"/>
</dbReference>
<dbReference type="EC" id="2.7.7.2" evidence="15"/>
<dbReference type="PANTHER" id="PTHR22749">
    <property type="entry name" value="RIBOFLAVIN KINASE/FMN ADENYLYLTRANSFERASE"/>
    <property type="match status" value="1"/>
</dbReference>
<dbReference type="InterPro" id="IPR023465">
    <property type="entry name" value="Riboflavin_kinase_dom_sf"/>
</dbReference>
<dbReference type="InterPro" id="IPR014729">
    <property type="entry name" value="Rossmann-like_a/b/a_fold"/>
</dbReference>
<sequence>MNSDPLKFNSPVLIFFKPLNSYFYKKNLKVISATAQSIPKTPSVVTIGTFDGVHIGHQKIIRKLTKKAAEHHLISVVLTFFPHPRMVLQQNANIKLLNTIAERKEILSALGLDFIYIQEFTKAFAEMSARDFVKTVLVDKLKVKHVIIGYDHHFGKNRSANIDDLRAFGTEFGFEVEEISAQDVDDVAVSSTKIRTALNSGDIVTATAFLGYDYYINGTVVRGKGFGKKMEFPTANISVDASYKLIPKNGVYVISSLVQNKTIYGMMNIGMNPTFHGDKKTIEAHFFDFYQDLYGQDLRINFLDRLRDERKFESVDALIAQLRQDRTHAQHFIAQRNA</sequence>
<dbReference type="Gene3D" id="2.40.30.30">
    <property type="entry name" value="Riboflavin kinase-like"/>
    <property type="match status" value="1"/>
</dbReference>
<evidence type="ECO:0000256" key="14">
    <source>
        <dbReference type="ARBA" id="ARBA00049494"/>
    </source>
</evidence>
<dbReference type="PANTHER" id="PTHR22749:SF6">
    <property type="entry name" value="RIBOFLAVIN KINASE"/>
    <property type="match status" value="1"/>
</dbReference>
<comment type="function">
    <text evidence="1">Catalyzes the phosphorylation of riboflavin to FMN followed by the adenylation of FMN to FAD.</text>
</comment>
<dbReference type="GO" id="GO:0006747">
    <property type="term" value="P:FAD biosynthetic process"/>
    <property type="evidence" value="ECO:0007669"/>
    <property type="project" value="UniProtKB-UniRule"/>
</dbReference>
<dbReference type="Gene3D" id="3.40.50.620">
    <property type="entry name" value="HUPs"/>
    <property type="match status" value="1"/>
</dbReference>
<keyword evidence="4 15" id="KW-0285">Flavoprotein</keyword>
<feature type="domain" description="Riboflavin kinase" evidence="16">
    <location>
        <begin position="209"/>
        <end position="334"/>
    </location>
</feature>
<dbReference type="EMBL" id="VORX01000003">
    <property type="protein sequence ID" value="TXE08683.1"/>
    <property type="molecule type" value="Genomic_DNA"/>
</dbReference>
<dbReference type="FunFam" id="2.40.30.30:FF:000003">
    <property type="entry name" value="Riboflavin biosynthesis protein"/>
    <property type="match status" value="1"/>
</dbReference>
<evidence type="ECO:0000256" key="3">
    <source>
        <dbReference type="ARBA" id="ARBA00005201"/>
    </source>
</evidence>
<name>A0A5C7AM91_9FLAO</name>
<dbReference type="GO" id="GO:0005524">
    <property type="term" value="F:ATP binding"/>
    <property type="evidence" value="ECO:0007669"/>
    <property type="project" value="UniProtKB-UniRule"/>
</dbReference>
<evidence type="ECO:0000256" key="4">
    <source>
        <dbReference type="ARBA" id="ARBA00022630"/>
    </source>
</evidence>
<dbReference type="InterPro" id="IPR002606">
    <property type="entry name" value="Riboflavin_kinase_bac"/>
</dbReference>
<comment type="pathway">
    <text evidence="2 15">Cofactor biosynthesis; FAD biosynthesis; FAD from FMN: step 1/1.</text>
</comment>
<dbReference type="SUPFAM" id="SSF52374">
    <property type="entry name" value="Nucleotidylyl transferase"/>
    <property type="match status" value="1"/>
</dbReference>
<evidence type="ECO:0000256" key="13">
    <source>
        <dbReference type="ARBA" id="ARBA00047880"/>
    </source>
</evidence>
<dbReference type="NCBIfam" id="TIGR00083">
    <property type="entry name" value="ribF"/>
    <property type="match status" value="1"/>
</dbReference>
<evidence type="ECO:0000256" key="7">
    <source>
        <dbReference type="ARBA" id="ARBA00022695"/>
    </source>
</evidence>
<dbReference type="NCBIfam" id="NF004160">
    <property type="entry name" value="PRK05627.1-3"/>
    <property type="match status" value="1"/>
</dbReference>
<proteinExistence type="inferred from homology"/>
<dbReference type="Pfam" id="PF06574">
    <property type="entry name" value="FAD_syn"/>
    <property type="match status" value="1"/>
</dbReference>
<dbReference type="FunFam" id="3.40.50.620:FF:000021">
    <property type="entry name" value="Riboflavin biosynthesis protein"/>
    <property type="match status" value="1"/>
</dbReference>
<evidence type="ECO:0000313" key="18">
    <source>
        <dbReference type="Proteomes" id="UP000321734"/>
    </source>
</evidence>
<evidence type="ECO:0000256" key="5">
    <source>
        <dbReference type="ARBA" id="ARBA00022643"/>
    </source>
</evidence>
<keyword evidence="18" id="KW-1185">Reference proteome</keyword>
<dbReference type="GO" id="GO:0003919">
    <property type="term" value="F:FMN adenylyltransferase activity"/>
    <property type="evidence" value="ECO:0007669"/>
    <property type="project" value="UniProtKB-UniRule"/>
</dbReference>
<keyword evidence="6 15" id="KW-0808">Transferase</keyword>
<protein>
    <recommendedName>
        <fullName evidence="15">Riboflavin biosynthesis protein</fullName>
    </recommendedName>
    <domain>
        <recommendedName>
            <fullName evidence="15">Riboflavin kinase</fullName>
            <ecNumber evidence="15">2.7.1.26</ecNumber>
        </recommendedName>
        <alternativeName>
            <fullName evidence="15">Flavokinase</fullName>
        </alternativeName>
    </domain>
    <domain>
        <recommendedName>
            <fullName evidence="15">FMN adenylyltransferase</fullName>
            <ecNumber evidence="15">2.7.7.2</ecNumber>
        </recommendedName>
        <alternativeName>
            <fullName evidence="15">FAD pyrophosphorylase</fullName>
        </alternativeName>
        <alternativeName>
            <fullName evidence="15">FAD synthase</fullName>
        </alternativeName>
    </domain>
</protein>
<dbReference type="Proteomes" id="UP000321734">
    <property type="component" value="Unassembled WGS sequence"/>
</dbReference>
<keyword evidence="12" id="KW-0511">Multifunctional enzyme</keyword>
<dbReference type="InterPro" id="IPR015865">
    <property type="entry name" value="Riboflavin_kinase_bac/euk"/>
</dbReference>
<evidence type="ECO:0000313" key="17">
    <source>
        <dbReference type="EMBL" id="TXE08683.1"/>
    </source>
</evidence>
<evidence type="ECO:0000256" key="2">
    <source>
        <dbReference type="ARBA" id="ARBA00004726"/>
    </source>
</evidence>
<evidence type="ECO:0000256" key="12">
    <source>
        <dbReference type="ARBA" id="ARBA00023268"/>
    </source>
</evidence>
<evidence type="ECO:0000259" key="16">
    <source>
        <dbReference type="SMART" id="SM00904"/>
    </source>
</evidence>
<keyword evidence="5 15" id="KW-0288">FMN</keyword>
<evidence type="ECO:0000256" key="10">
    <source>
        <dbReference type="ARBA" id="ARBA00022827"/>
    </source>
</evidence>
<evidence type="ECO:0000256" key="1">
    <source>
        <dbReference type="ARBA" id="ARBA00002121"/>
    </source>
</evidence>
<comment type="catalytic activity">
    <reaction evidence="14 15">
        <text>FMN + ATP + H(+) = FAD + diphosphate</text>
        <dbReference type="Rhea" id="RHEA:17237"/>
        <dbReference type="ChEBI" id="CHEBI:15378"/>
        <dbReference type="ChEBI" id="CHEBI:30616"/>
        <dbReference type="ChEBI" id="CHEBI:33019"/>
        <dbReference type="ChEBI" id="CHEBI:57692"/>
        <dbReference type="ChEBI" id="CHEBI:58210"/>
        <dbReference type="EC" id="2.7.7.2"/>
    </reaction>
</comment>
<dbReference type="SMART" id="SM00904">
    <property type="entry name" value="Flavokinase"/>
    <property type="match status" value="1"/>
</dbReference>
<dbReference type="SUPFAM" id="SSF82114">
    <property type="entry name" value="Riboflavin kinase-like"/>
    <property type="match status" value="1"/>
</dbReference>
<accession>A0A5C7AM91</accession>
<dbReference type="OrthoDB" id="9803667at2"/>
<keyword evidence="8 15" id="KW-0547">Nucleotide-binding</keyword>
<keyword evidence="7 15" id="KW-0548">Nucleotidyltransferase</keyword>
<dbReference type="UniPathway" id="UPA00277">
    <property type="reaction ID" value="UER00407"/>
</dbReference>
<dbReference type="PIRSF" id="PIRSF004491">
    <property type="entry name" value="FAD_Synth"/>
    <property type="match status" value="1"/>
</dbReference>
<dbReference type="UniPathway" id="UPA00276">
    <property type="reaction ID" value="UER00406"/>
</dbReference>
<dbReference type="CDD" id="cd02064">
    <property type="entry name" value="FAD_synthetase_N"/>
    <property type="match status" value="1"/>
</dbReference>
<dbReference type="InterPro" id="IPR023468">
    <property type="entry name" value="Riboflavin_kinase"/>
</dbReference>